<keyword evidence="3" id="KW-1185">Reference proteome</keyword>
<gene>
    <name evidence="2" type="ORF">ACPOL_0173</name>
</gene>
<evidence type="ECO:0000256" key="1">
    <source>
        <dbReference type="SAM" id="SignalP"/>
    </source>
</evidence>
<feature type="signal peptide" evidence="1">
    <location>
        <begin position="1"/>
        <end position="36"/>
    </location>
</feature>
<dbReference type="Gene3D" id="2.60.40.1120">
    <property type="entry name" value="Carboxypeptidase-like, regulatory domain"/>
    <property type="match status" value="1"/>
</dbReference>
<evidence type="ECO:0000313" key="3">
    <source>
        <dbReference type="Proteomes" id="UP000253606"/>
    </source>
</evidence>
<dbReference type="OrthoDB" id="120565at2"/>
<dbReference type="Proteomes" id="UP000253606">
    <property type="component" value="Chromosome"/>
</dbReference>
<evidence type="ECO:0008006" key="4">
    <source>
        <dbReference type="Google" id="ProtNLM"/>
    </source>
</evidence>
<dbReference type="EMBL" id="CP030840">
    <property type="protein sequence ID" value="AXC09558.1"/>
    <property type="molecule type" value="Genomic_DNA"/>
</dbReference>
<dbReference type="KEGG" id="abas:ACPOL_0173"/>
<dbReference type="AlphaFoldDB" id="A0A2Z5FS32"/>
<accession>A0A2Z5FS32</accession>
<sequence>MSIAHHRKSNRSYCFGLLTFFFFTLTVACLSTPAQAQASQKVVQGKVVGSNDEVQPGAIVYLKNSKTNDIKSFISTQDGSYRFGQLSPDVDYEVWAEYQGKKSSTKTVSSFDSKKLLIYSLKLGG</sequence>
<dbReference type="Pfam" id="PF13620">
    <property type="entry name" value="CarboxypepD_reg"/>
    <property type="match status" value="1"/>
</dbReference>
<protein>
    <recommendedName>
        <fullName evidence="4">Carboxypeptidase regulatory-like domain-containing protein</fullName>
    </recommendedName>
</protein>
<dbReference type="PROSITE" id="PS51257">
    <property type="entry name" value="PROKAR_LIPOPROTEIN"/>
    <property type="match status" value="1"/>
</dbReference>
<dbReference type="RefSeq" id="WP_114205378.1">
    <property type="nucleotide sequence ID" value="NZ_CP030840.1"/>
</dbReference>
<dbReference type="SUPFAM" id="SSF49464">
    <property type="entry name" value="Carboxypeptidase regulatory domain-like"/>
    <property type="match status" value="1"/>
</dbReference>
<evidence type="ECO:0000313" key="2">
    <source>
        <dbReference type="EMBL" id="AXC09558.1"/>
    </source>
</evidence>
<name>A0A2Z5FS32_9BACT</name>
<reference evidence="2 3" key="1">
    <citation type="journal article" date="2018" name="Front. Microbiol.">
        <title>Hydrolytic Capabilities as a Key to Environmental Success: Chitinolytic and Cellulolytic Acidobacteria From Acidic Sub-arctic Soils and Boreal Peatlands.</title>
        <authorList>
            <person name="Belova S.E."/>
            <person name="Ravin N.V."/>
            <person name="Pankratov T.A."/>
            <person name="Rakitin A.L."/>
            <person name="Ivanova A.A."/>
            <person name="Beletsky A.V."/>
            <person name="Mardanov A.V."/>
            <person name="Sinninghe Damste J.S."/>
            <person name="Dedysh S.N."/>
        </authorList>
    </citation>
    <scope>NUCLEOTIDE SEQUENCE [LARGE SCALE GENOMIC DNA]</scope>
    <source>
        <strain evidence="2 3">SBC82</strain>
    </source>
</reference>
<dbReference type="InterPro" id="IPR008969">
    <property type="entry name" value="CarboxyPept-like_regulatory"/>
</dbReference>
<proteinExistence type="predicted"/>
<feature type="chain" id="PRO_5016244461" description="Carboxypeptidase regulatory-like domain-containing protein" evidence="1">
    <location>
        <begin position="37"/>
        <end position="125"/>
    </location>
</feature>
<keyword evidence="1" id="KW-0732">Signal</keyword>
<organism evidence="2 3">
    <name type="scientific">Acidisarcina polymorpha</name>
    <dbReference type="NCBI Taxonomy" id="2211140"/>
    <lineage>
        <taxon>Bacteria</taxon>
        <taxon>Pseudomonadati</taxon>
        <taxon>Acidobacteriota</taxon>
        <taxon>Terriglobia</taxon>
        <taxon>Terriglobales</taxon>
        <taxon>Acidobacteriaceae</taxon>
        <taxon>Acidisarcina</taxon>
    </lineage>
</organism>